<dbReference type="EMBL" id="BNJG01000001">
    <property type="protein sequence ID" value="GHO52862.1"/>
    <property type="molecule type" value="Genomic_DNA"/>
</dbReference>
<evidence type="ECO:0000256" key="1">
    <source>
        <dbReference type="SAM" id="MobiDB-lite"/>
    </source>
</evidence>
<organism evidence="2 3">
    <name type="scientific">Ktedonobacter robiniae</name>
    <dbReference type="NCBI Taxonomy" id="2778365"/>
    <lineage>
        <taxon>Bacteria</taxon>
        <taxon>Bacillati</taxon>
        <taxon>Chloroflexota</taxon>
        <taxon>Ktedonobacteria</taxon>
        <taxon>Ktedonobacterales</taxon>
        <taxon>Ktedonobacteraceae</taxon>
        <taxon>Ktedonobacter</taxon>
    </lineage>
</organism>
<keyword evidence="3" id="KW-1185">Reference proteome</keyword>
<accession>A0ABQ3UJL6</accession>
<dbReference type="Proteomes" id="UP000654345">
    <property type="component" value="Unassembled WGS sequence"/>
</dbReference>
<gene>
    <name evidence="2" type="ORF">KSB_13370</name>
</gene>
<sequence length="206" mass="21475">MLSRGIQLFLVVALIVFLVFLFHPEYIANAGNAPLKSVDGSNASGTAQLIPKQSGGGSDLQVALQGLKNNFKYAVTLDKERCGGSSVATIGTVASDQGGNALVTVGHNDLNANLQQGLWIDVRQGDASGPSVACGQLQLNSQQLAQFNTSQSSQVSLLSASTSNATPTTSTSSGTIWDNLLVGFPQTGAGPGNSHSYDNYTYPRKR</sequence>
<comment type="caution">
    <text evidence="2">The sequence shown here is derived from an EMBL/GenBank/DDBJ whole genome shotgun (WGS) entry which is preliminary data.</text>
</comment>
<protein>
    <submittedName>
        <fullName evidence="2">Uncharacterized protein</fullName>
    </submittedName>
</protein>
<feature type="region of interest" description="Disordered" evidence="1">
    <location>
        <begin position="187"/>
        <end position="206"/>
    </location>
</feature>
<evidence type="ECO:0000313" key="2">
    <source>
        <dbReference type="EMBL" id="GHO52862.1"/>
    </source>
</evidence>
<evidence type="ECO:0000313" key="3">
    <source>
        <dbReference type="Proteomes" id="UP000654345"/>
    </source>
</evidence>
<proteinExistence type="predicted"/>
<reference evidence="2 3" key="1">
    <citation type="journal article" date="2021" name="Int. J. Syst. Evol. Microbiol.">
        <title>Reticulibacter mediterranei gen. nov., sp. nov., within the new family Reticulibacteraceae fam. nov., and Ktedonospora formicarum gen. nov., sp. nov., Ktedonobacter robiniae sp. nov., Dictyobacter formicarum sp. nov. and Dictyobacter arantiisoli sp. nov., belonging to the class Ktedonobacteria.</title>
        <authorList>
            <person name="Yabe S."/>
            <person name="Zheng Y."/>
            <person name="Wang C.M."/>
            <person name="Sakai Y."/>
            <person name="Abe K."/>
            <person name="Yokota A."/>
            <person name="Donadio S."/>
            <person name="Cavaletti L."/>
            <person name="Monciardini P."/>
        </authorList>
    </citation>
    <scope>NUCLEOTIDE SEQUENCE [LARGE SCALE GENOMIC DNA]</scope>
    <source>
        <strain evidence="2 3">SOSP1-30</strain>
    </source>
</reference>
<name>A0ABQ3UJL6_9CHLR</name>
<dbReference type="RefSeq" id="WP_201369724.1">
    <property type="nucleotide sequence ID" value="NZ_BNJG01000001.1"/>
</dbReference>